<sequence>MKTRKRIFRILYVVLGSMLALLGIASLILYTQQERLTQMALRELNKQLPGDLVVGGSNIAPFENFPYVSIGLKNVTFYANKQHTGKPLYQVERLFVGFSLPDIIFQKYNVKVLVVKNGYLHLVKERNGKIDIVEANRIKSDAAVADSGESSPMNLDIKKIILRNLDISYTDKVMGSHIATHIDKIKTSFKMDGDVINASMEGKQLVDYTTPADTVLFRRKHIETDLQLSFDSKKQLLNMPKGKLKMEQASFNVTGSLDMSHGNLVDIKLEGDKPDINVLLSFAPASVNEQLSHFKYDGRISFKGIIKGKLGDGVMPFISVTFGCENAYFLNPDANKKVDSLSFKGYYTNGAARSLKTSELHILNMSALPEKGVFKGNFVMRDFTDPKIVMQLNSELELEFIGAFLGIKDLQKVTGHISLNMNFKELVDMQLPEASLGKLKEGIQSELTVSNLTFRIPNYPHMVRNMNLHANMRNGMVTLDSLALRVGQSDIMLSGSLSDLPAVFHKHQQPVKVTLNAHSNRILMSDILAFDSAKARQAKEVINGFNIALSLETSVHQLLHPAPLPKGTFKMEKLNAAFKYYPHAFHDFGTEVTINDTALLMRNFGGLIDSTDLKLSARVINYQLWFEKVKRGKTQVAFDLKSQHLAMNDLLGKISRNYVPKDYQHEVGSNIWLRAKCDMKYDSIFKFAKLHIANISGSLKVHPIDMDKINGTIMYGNNRFVRIDTLTGRIGNSDFDISGRLFYGKDTTLKKKPNFLTFKSRKLDVDQLTNYKLSGVEEDEDKPLVAPAAVRNTVTDSIHKSAFNIFNVPFTDITVDAVVGKVKYHHLWIKDFTTKMRMQRDHHLYIDTLGMHIAEGTIGMRGHFNGSDPAKIMFRSRIRFNDVNIEKMMLKLDYFGQDYVINKNVKGRLFGQVRCRVLMHPDLTPRLEDSEATLDVDIRNGSLVNFTPMKAMASYFKDKNLNKINFDTLRNKLTLKNGVLEIPKMNINSSLGFIEISGKQGLDFSMEYYLRVPMKVVTSAGWQGLFGRKKEEVNPDQEDAIEYRDKNKTVRFMNIKVTGTPDKFKVGLGKAKKA</sequence>
<dbReference type="GO" id="GO:0005886">
    <property type="term" value="C:plasma membrane"/>
    <property type="evidence" value="ECO:0007669"/>
    <property type="project" value="TreeGrafter"/>
</dbReference>
<keyword evidence="5" id="KW-1185">Reference proteome</keyword>
<keyword evidence="1" id="KW-0472">Membrane</keyword>
<dbReference type="EMBL" id="CP140154">
    <property type="protein sequence ID" value="WQG92434.1"/>
    <property type="molecule type" value="Genomic_DNA"/>
</dbReference>
<evidence type="ECO:0000313" key="4">
    <source>
        <dbReference type="Proteomes" id="UP000183788"/>
    </source>
</evidence>
<keyword evidence="1" id="KW-1133">Transmembrane helix</keyword>
<dbReference type="Proteomes" id="UP001326715">
    <property type="component" value="Chromosome"/>
</dbReference>
<dbReference type="OrthoDB" id="1489065at2"/>
<evidence type="ECO:0000313" key="3">
    <source>
        <dbReference type="EMBL" id="WQG92434.1"/>
    </source>
</evidence>
<feature type="transmembrane region" description="Helical" evidence="1">
    <location>
        <begin position="7"/>
        <end position="30"/>
    </location>
</feature>
<protein>
    <submittedName>
        <fullName evidence="2 3">AsmA-like C-terminal region</fullName>
    </submittedName>
</protein>
<dbReference type="EMBL" id="FPIZ01000009">
    <property type="protein sequence ID" value="SFW63973.1"/>
    <property type="molecule type" value="Genomic_DNA"/>
</dbReference>
<reference evidence="3 5" key="2">
    <citation type="submission" date="2023-11" db="EMBL/GenBank/DDBJ databases">
        <title>MicrobeMod: A computational toolkit for identifying prokaryotic methylation and restriction-modification with nanopore sequencing.</title>
        <authorList>
            <person name="Crits-Christoph A."/>
            <person name="Kang S.C."/>
            <person name="Lee H."/>
            <person name="Ostrov N."/>
        </authorList>
    </citation>
    <scope>NUCLEOTIDE SEQUENCE [LARGE SCALE GENOMIC DNA]</scope>
    <source>
        <strain evidence="3 5">ATCC 23090</strain>
    </source>
</reference>
<dbReference type="GO" id="GO:0090313">
    <property type="term" value="P:regulation of protein targeting to membrane"/>
    <property type="evidence" value="ECO:0007669"/>
    <property type="project" value="TreeGrafter"/>
</dbReference>
<organism evidence="2 4">
    <name type="scientific">Chitinophaga sancti</name>
    <dbReference type="NCBI Taxonomy" id="1004"/>
    <lineage>
        <taxon>Bacteria</taxon>
        <taxon>Pseudomonadati</taxon>
        <taxon>Bacteroidota</taxon>
        <taxon>Chitinophagia</taxon>
        <taxon>Chitinophagales</taxon>
        <taxon>Chitinophagaceae</taxon>
        <taxon>Chitinophaga</taxon>
    </lineage>
</organism>
<proteinExistence type="predicted"/>
<name>A0A1K1QW22_9BACT</name>
<reference evidence="2 4" key="1">
    <citation type="submission" date="2016-11" db="EMBL/GenBank/DDBJ databases">
        <authorList>
            <person name="Jaros S."/>
            <person name="Januszkiewicz K."/>
            <person name="Wedrychowicz H."/>
        </authorList>
    </citation>
    <scope>NUCLEOTIDE SEQUENCE [LARGE SCALE GENOMIC DNA]</scope>
    <source>
        <strain evidence="2 4">DSM 784</strain>
    </source>
</reference>
<evidence type="ECO:0000256" key="1">
    <source>
        <dbReference type="SAM" id="Phobius"/>
    </source>
</evidence>
<dbReference type="STRING" id="1004.SAMN05661012_03133"/>
<evidence type="ECO:0000313" key="2">
    <source>
        <dbReference type="EMBL" id="SFW63973.1"/>
    </source>
</evidence>
<accession>A0A1K1QW22</accession>
<dbReference type="PANTHER" id="PTHR30441:SF8">
    <property type="entry name" value="DUF748 DOMAIN-CONTAINING PROTEIN"/>
    <property type="match status" value="1"/>
</dbReference>
<dbReference type="InterPro" id="IPR052894">
    <property type="entry name" value="AsmA-related"/>
</dbReference>
<dbReference type="PANTHER" id="PTHR30441">
    <property type="entry name" value="DUF748 DOMAIN-CONTAINING PROTEIN"/>
    <property type="match status" value="1"/>
</dbReference>
<evidence type="ECO:0000313" key="5">
    <source>
        <dbReference type="Proteomes" id="UP001326715"/>
    </source>
</evidence>
<dbReference type="RefSeq" id="WP_072362000.1">
    <property type="nucleotide sequence ID" value="NZ_CBHWAX010000007.1"/>
</dbReference>
<dbReference type="Proteomes" id="UP000183788">
    <property type="component" value="Unassembled WGS sequence"/>
</dbReference>
<dbReference type="AlphaFoldDB" id="A0A1K1QW22"/>
<gene>
    <name evidence="2" type="ORF">SAMN05661012_03133</name>
    <name evidence="3" type="ORF">SR876_13040</name>
</gene>
<keyword evidence="1" id="KW-0812">Transmembrane</keyword>